<reference evidence="2 3" key="1">
    <citation type="submission" date="2017-12" db="EMBL/GenBank/DDBJ databases">
        <authorList>
            <person name="Hurst M.R.H."/>
        </authorList>
    </citation>
    <scope>NUCLEOTIDE SEQUENCE [LARGE SCALE GENOMIC DNA]</scope>
    <source>
        <strain evidence="2 3">SY-3-19</strain>
    </source>
</reference>
<dbReference type="Pfam" id="PF21758">
    <property type="entry name" value="PAC_bac"/>
    <property type="match status" value="1"/>
</dbReference>
<dbReference type="Proteomes" id="UP000239504">
    <property type="component" value="Unassembled WGS sequence"/>
</dbReference>
<evidence type="ECO:0000313" key="3">
    <source>
        <dbReference type="Proteomes" id="UP000239504"/>
    </source>
</evidence>
<feature type="domain" description="Prenylated flavin chaperone LpdD-like" evidence="1">
    <location>
        <begin position="15"/>
        <end position="127"/>
    </location>
</feature>
<name>A0A2S7KB80_9PROT</name>
<evidence type="ECO:0000259" key="1">
    <source>
        <dbReference type="Pfam" id="PF21758"/>
    </source>
</evidence>
<dbReference type="AlphaFoldDB" id="A0A2S7KB80"/>
<dbReference type="EMBL" id="PJCH01000001">
    <property type="protein sequence ID" value="PQA89727.1"/>
    <property type="molecule type" value="Genomic_DNA"/>
</dbReference>
<comment type="caution">
    <text evidence="2">The sequence shown here is derived from an EMBL/GenBank/DDBJ whole genome shotgun (WGS) entry which is preliminary data.</text>
</comment>
<proteinExistence type="predicted"/>
<gene>
    <name evidence="2" type="ORF">CW354_02405</name>
</gene>
<dbReference type="InterPro" id="IPR048844">
    <property type="entry name" value="LpdD_chaperone-like"/>
</dbReference>
<protein>
    <recommendedName>
        <fullName evidence="1">Prenylated flavin chaperone LpdD-like domain-containing protein</fullName>
    </recommendedName>
</protein>
<organism evidence="2 3">
    <name type="scientific">Hyphococcus luteus</name>
    <dbReference type="NCBI Taxonomy" id="2058213"/>
    <lineage>
        <taxon>Bacteria</taxon>
        <taxon>Pseudomonadati</taxon>
        <taxon>Pseudomonadota</taxon>
        <taxon>Alphaproteobacteria</taxon>
        <taxon>Parvularculales</taxon>
        <taxon>Parvularculaceae</taxon>
        <taxon>Hyphococcus</taxon>
    </lineage>
</organism>
<accession>A0A2S7KB80</accession>
<dbReference type="OrthoDB" id="5878625at2"/>
<keyword evidence="3" id="KW-1185">Reference proteome</keyword>
<dbReference type="RefSeq" id="WP_104828429.1">
    <property type="nucleotide sequence ID" value="NZ_PJCH01000001.1"/>
</dbReference>
<evidence type="ECO:0000313" key="2">
    <source>
        <dbReference type="EMBL" id="PQA89727.1"/>
    </source>
</evidence>
<sequence length="136" mass="14505">MKETLSGFYFRTSCGQADIVLQATPMGKDLAISIFGGQCPHIGAVALAQPRPSLRDPDCVSATASVITLSGHKEDMLARNVANRVAATASCVVSVSCGIHYEAATPEQICEIEIFVETLTVQLLQALQRQRAADLK</sequence>